<keyword evidence="2" id="KW-1185">Reference proteome</keyword>
<dbReference type="SUPFAM" id="SSF52540">
    <property type="entry name" value="P-loop containing nucleoside triphosphate hydrolases"/>
    <property type="match status" value="1"/>
</dbReference>
<dbReference type="Proteomes" id="UP000294887">
    <property type="component" value="Unassembled WGS sequence"/>
</dbReference>
<dbReference type="GO" id="GO:0016740">
    <property type="term" value="F:transferase activity"/>
    <property type="evidence" value="ECO:0007669"/>
    <property type="project" value="UniProtKB-KW"/>
</dbReference>
<gene>
    <name evidence="1" type="ORF">EV695_0480</name>
</gene>
<dbReference type="InterPro" id="IPR027417">
    <property type="entry name" value="P-loop_NTPase"/>
</dbReference>
<dbReference type="RefSeq" id="WP_131904305.1">
    <property type="nucleotide sequence ID" value="NZ_BAAAFU010000008.1"/>
</dbReference>
<name>A0A4R1F7H5_9GAMM</name>
<dbReference type="AlphaFoldDB" id="A0A4R1F7H5"/>
<dbReference type="Gene3D" id="3.40.50.300">
    <property type="entry name" value="P-loop containing nucleotide triphosphate hydrolases"/>
    <property type="match status" value="1"/>
</dbReference>
<proteinExistence type="predicted"/>
<accession>A0A4R1F7H5</accession>
<keyword evidence="1" id="KW-0808">Transferase</keyword>
<dbReference type="EMBL" id="SMFQ01000002">
    <property type="protein sequence ID" value="TCJ88622.1"/>
    <property type="molecule type" value="Genomic_DNA"/>
</dbReference>
<protein>
    <submittedName>
        <fullName evidence="1">Sulfotransferase family protein</fullName>
    </submittedName>
</protein>
<sequence>MDVLKRLENEISPIAIGGVGGSGTRLLASCLEELNYYIGSDLNKAKDNLWFTLLFKHIDVLKYSNEQIHDLLNIFLQGMLTKEPLTQEQQNIVKALIHEHRHLPVEFFQERANSLFSSHEETPITRNWAWKEPNTHIILDRLVNLMPNMKYIHVMRNGLDMAHSANQNQQFLWGEKFIGKNFKQTPHYSLKYWCIVHKRLLEITKSMGSNFLLINYDNFCINPGTEIPKLLDFLNVPIKERNIDKLKSFIKPPVSIGRYKQFSKTIFDQEDIDFVETLGFNT</sequence>
<evidence type="ECO:0000313" key="1">
    <source>
        <dbReference type="EMBL" id="TCJ88622.1"/>
    </source>
</evidence>
<reference evidence="1 2" key="1">
    <citation type="submission" date="2019-03" db="EMBL/GenBank/DDBJ databases">
        <title>Genomic Encyclopedia of Type Strains, Phase IV (KMG-IV): sequencing the most valuable type-strain genomes for metagenomic binning, comparative biology and taxonomic classification.</title>
        <authorList>
            <person name="Goeker M."/>
        </authorList>
    </citation>
    <scope>NUCLEOTIDE SEQUENCE [LARGE SCALE GENOMIC DNA]</scope>
    <source>
        <strain evidence="1 2">DSM 24830</strain>
    </source>
</reference>
<dbReference type="OrthoDB" id="9815894at2"/>
<dbReference type="Pfam" id="PF13469">
    <property type="entry name" value="Sulfotransfer_3"/>
    <property type="match status" value="1"/>
</dbReference>
<evidence type="ECO:0000313" key="2">
    <source>
        <dbReference type="Proteomes" id="UP000294887"/>
    </source>
</evidence>
<comment type="caution">
    <text evidence="1">The sequence shown here is derived from an EMBL/GenBank/DDBJ whole genome shotgun (WGS) entry which is preliminary data.</text>
</comment>
<organism evidence="1 2">
    <name type="scientific">Cocleimonas flava</name>
    <dbReference type="NCBI Taxonomy" id="634765"/>
    <lineage>
        <taxon>Bacteria</taxon>
        <taxon>Pseudomonadati</taxon>
        <taxon>Pseudomonadota</taxon>
        <taxon>Gammaproteobacteria</taxon>
        <taxon>Thiotrichales</taxon>
        <taxon>Thiotrichaceae</taxon>
        <taxon>Cocleimonas</taxon>
    </lineage>
</organism>